<feature type="region of interest" description="Disordered" evidence="1">
    <location>
        <begin position="48"/>
        <end position="68"/>
    </location>
</feature>
<protein>
    <submittedName>
        <fullName evidence="2">Uncharacterized protein</fullName>
    </submittedName>
</protein>
<name>A0A426WVU1_ENSVE</name>
<reference evidence="2 3" key="1">
    <citation type="journal article" date="2014" name="Agronomy (Basel)">
        <title>A Draft Genome Sequence for Ensete ventricosum, the Drought-Tolerant Tree Against Hunger.</title>
        <authorList>
            <person name="Harrison J."/>
            <person name="Moore K.A."/>
            <person name="Paszkiewicz K."/>
            <person name="Jones T."/>
            <person name="Grant M."/>
            <person name="Ambacheew D."/>
            <person name="Muzemil S."/>
            <person name="Studholme D.J."/>
        </authorList>
    </citation>
    <scope>NUCLEOTIDE SEQUENCE [LARGE SCALE GENOMIC DNA]</scope>
</reference>
<dbReference type="AlphaFoldDB" id="A0A426WVU1"/>
<dbReference type="EMBL" id="AMZH03040533">
    <property type="protein sequence ID" value="RRT31384.1"/>
    <property type="molecule type" value="Genomic_DNA"/>
</dbReference>
<evidence type="ECO:0000313" key="3">
    <source>
        <dbReference type="Proteomes" id="UP000287651"/>
    </source>
</evidence>
<sequence length="155" mass="17834">MKSHPERRNKRRYYHFHREYGHGTEECRDLQYQIEYLIRRGHLRGYVREQPSLPDGRPSRDLSPRPQGSVEKQIDVIFGIHWGLRLFLGNNHDPCHVWGGAEVKDSASVIYGGQAPVSVKRLHRAPDPQSAQGGRVNVPPDLEVPDPSWGRRGQK</sequence>
<organism evidence="2 3">
    <name type="scientific">Ensete ventricosum</name>
    <name type="common">Abyssinian banana</name>
    <name type="synonym">Musa ensete</name>
    <dbReference type="NCBI Taxonomy" id="4639"/>
    <lineage>
        <taxon>Eukaryota</taxon>
        <taxon>Viridiplantae</taxon>
        <taxon>Streptophyta</taxon>
        <taxon>Embryophyta</taxon>
        <taxon>Tracheophyta</taxon>
        <taxon>Spermatophyta</taxon>
        <taxon>Magnoliopsida</taxon>
        <taxon>Liliopsida</taxon>
        <taxon>Zingiberales</taxon>
        <taxon>Musaceae</taxon>
        <taxon>Ensete</taxon>
    </lineage>
</organism>
<gene>
    <name evidence="2" type="ORF">B296_00053690</name>
</gene>
<proteinExistence type="predicted"/>
<dbReference type="Proteomes" id="UP000287651">
    <property type="component" value="Unassembled WGS sequence"/>
</dbReference>
<evidence type="ECO:0000313" key="2">
    <source>
        <dbReference type="EMBL" id="RRT31384.1"/>
    </source>
</evidence>
<accession>A0A426WVU1</accession>
<evidence type="ECO:0000256" key="1">
    <source>
        <dbReference type="SAM" id="MobiDB-lite"/>
    </source>
</evidence>
<feature type="region of interest" description="Disordered" evidence="1">
    <location>
        <begin position="125"/>
        <end position="155"/>
    </location>
</feature>
<comment type="caution">
    <text evidence="2">The sequence shown here is derived from an EMBL/GenBank/DDBJ whole genome shotgun (WGS) entry which is preliminary data.</text>
</comment>